<feature type="compositionally biased region" description="Low complexity" evidence="1">
    <location>
        <begin position="149"/>
        <end position="163"/>
    </location>
</feature>
<feature type="compositionally biased region" description="Basic and acidic residues" evidence="1">
    <location>
        <begin position="262"/>
        <end position="278"/>
    </location>
</feature>
<dbReference type="OMA" id="RHTKSER"/>
<protein>
    <submittedName>
        <fullName evidence="2">Similar to U3 small nucleolar ribonucleoprotein protein Lcp5</fullName>
    </submittedName>
</protein>
<gene>
    <name evidence="2" type="ORF">LEMA_P007100.1</name>
</gene>
<dbReference type="Proteomes" id="UP000002668">
    <property type="component" value="Genome"/>
</dbReference>
<feature type="region of interest" description="Disordered" evidence="1">
    <location>
        <begin position="117"/>
        <end position="369"/>
    </location>
</feature>
<keyword evidence="2" id="KW-0687">Ribonucleoprotein</keyword>
<dbReference type="Pfam" id="PF04000">
    <property type="entry name" value="Sas10_Utp3"/>
    <property type="match status" value="1"/>
</dbReference>
<dbReference type="eggNOG" id="KOG3117">
    <property type="taxonomic scope" value="Eukaryota"/>
</dbReference>
<dbReference type="InParanoid" id="E5AFD4"/>
<feature type="compositionally biased region" description="Polar residues" evidence="1">
    <location>
        <begin position="134"/>
        <end position="148"/>
    </location>
</feature>
<evidence type="ECO:0000256" key="1">
    <source>
        <dbReference type="SAM" id="MobiDB-lite"/>
    </source>
</evidence>
<dbReference type="PANTHER" id="PTHR13237">
    <property type="entry name" value="SOMETHING ABOUT SILENCING PROTEIN 10-RELATED"/>
    <property type="match status" value="1"/>
</dbReference>
<feature type="compositionally biased region" description="Basic and acidic residues" evidence="1">
    <location>
        <begin position="184"/>
        <end position="202"/>
    </location>
</feature>
<evidence type="ECO:0000313" key="3">
    <source>
        <dbReference type="Proteomes" id="UP000002668"/>
    </source>
</evidence>
<dbReference type="InterPro" id="IPR007146">
    <property type="entry name" value="Sas10/Utp3/C1D"/>
</dbReference>
<dbReference type="AlphaFoldDB" id="E5AFD4"/>
<dbReference type="GeneID" id="13285875"/>
<dbReference type="VEuPathDB" id="FungiDB:LEMA_P007100.1"/>
<evidence type="ECO:0000313" key="2">
    <source>
        <dbReference type="EMBL" id="CBY01923.1"/>
    </source>
</evidence>
<dbReference type="GO" id="GO:0032040">
    <property type="term" value="C:small-subunit processome"/>
    <property type="evidence" value="ECO:0007669"/>
    <property type="project" value="TreeGrafter"/>
</dbReference>
<dbReference type="HOGENOM" id="CLU_065858_0_0_1"/>
<accession>E5AFD4</accession>
<reference evidence="3" key="1">
    <citation type="journal article" date="2011" name="Nat. Commun.">
        <title>Effector diversification within compartments of the Leptosphaeria maculans genome affected by Repeat-Induced Point mutations.</title>
        <authorList>
            <person name="Rouxel T."/>
            <person name="Grandaubert J."/>
            <person name="Hane J.K."/>
            <person name="Hoede C."/>
            <person name="van de Wouw A.P."/>
            <person name="Couloux A."/>
            <person name="Dominguez V."/>
            <person name="Anthouard V."/>
            <person name="Bally P."/>
            <person name="Bourras S."/>
            <person name="Cozijnsen A.J."/>
            <person name="Ciuffetti L.M."/>
            <person name="Degrave A."/>
            <person name="Dilmaghani A."/>
            <person name="Duret L."/>
            <person name="Fudal I."/>
            <person name="Goodwin S.B."/>
            <person name="Gout L."/>
            <person name="Glaser N."/>
            <person name="Linglin J."/>
            <person name="Kema G.H.J."/>
            <person name="Lapalu N."/>
            <person name="Lawrence C.B."/>
            <person name="May K."/>
            <person name="Meyer M."/>
            <person name="Ollivier B."/>
            <person name="Poulain J."/>
            <person name="Schoch C.L."/>
            <person name="Simon A."/>
            <person name="Spatafora J.W."/>
            <person name="Stachowiak A."/>
            <person name="Turgeon B.G."/>
            <person name="Tyler B.M."/>
            <person name="Vincent D."/>
            <person name="Weissenbach J."/>
            <person name="Amselem J."/>
            <person name="Quesneville H."/>
            <person name="Oliver R.P."/>
            <person name="Wincker P."/>
            <person name="Balesdent M.-H."/>
            <person name="Howlett B.J."/>
        </authorList>
    </citation>
    <scope>NUCLEOTIDE SEQUENCE [LARGE SCALE GENOMIC DNA]</scope>
    <source>
        <strain evidence="3">JN3 / isolate v23.1.3 / race Av1-4-5-6-7-8</strain>
    </source>
</reference>
<dbReference type="EMBL" id="FP929139">
    <property type="protein sequence ID" value="CBY01923.1"/>
    <property type="molecule type" value="Genomic_DNA"/>
</dbReference>
<feature type="compositionally biased region" description="Basic residues" evidence="1">
    <location>
        <begin position="360"/>
        <end position="369"/>
    </location>
</feature>
<organism evidence="2 3">
    <name type="scientific">Leptosphaeria maculans (strain JN3 / isolate v23.1.3 / race Av1-4-5-6-7-8)</name>
    <name type="common">Blackleg fungus</name>
    <name type="synonym">Phoma lingam</name>
    <dbReference type="NCBI Taxonomy" id="985895"/>
    <lineage>
        <taxon>Eukaryota</taxon>
        <taxon>Fungi</taxon>
        <taxon>Dikarya</taxon>
        <taxon>Ascomycota</taxon>
        <taxon>Pezizomycotina</taxon>
        <taxon>Dothideomycetes</taxon>
        <taxon>Pleosporomycetidae</taxon>
        <taxon>Pleosporales</taxon>
        <taxon>Pleosporineae</taxon>
        <taxon>Leptosphaeriaceae</taxon>
        <taxon>Plenodomus</taxon>
        <taxon>Plenodomus lingam/Leptosphaeria maculans species complex</taxon>
    </lineage>
</organism>
<dbReference type="STRING" id="985895.E5AFD4"/>
<dbReference type="GO" id="GO:0000462">
    <property type="term" value="P:maturation of SSU-rRNA from tricistronic rRNA transcript (SSU-rRNA, 5.8S rRNA, LSU-rRNA)"/>
    <property type="evidence" value="ECO:0007669"/>
    <property type="project" value="TreeGrafter"/>
</dbReference>
<dbReference type="FunCoup" id="E5AFD4">
    <property type="interactions" value="1030"/>
</dbReference>
<dbReference type="OrthoDB" id="203440at2759"/>
<keyword evidence="3" id="KW-1185">Reference proteome</keyword>
<sequence>MAVDNSLESLLATLTSSIQSATEALPTDDILPPKEGISLLDVKNELLLSYLQNLVFLILLKLRSRSASNGNKDTSLHPQEEVVQKLVELRVYLEKGVRPLENKLKYNIDKIIRTADDAARRTSQATAKPRSSKPARNTKTATTIDNTGSDSNISDADSAAGSDQSEDDEDEMAYAPRATAVAHSKTEAAEAEKHRQAAKDNIYRPPKITPISMPTTESKEARRDRRPAKSATLDEFIATELSGAPMAEPSIGSTITQGGRHTKSERERREENERREYEESNFTRLAPDSKKQQAKKLARQRASGGFGGEEWRSLGAGIERIERLTQKKGGKLGSLEQSRKRPVGDGPRGSGSAVGDAFEKRRKVVSRYK</sequence>
<name>E5AFD4_LEPMJ</name>
<proteinExistence type="predicted"/>
<dbReference type="PANTHER" id="PTHR13237:SF9">
    <property type="entry name" value="NEUROGUIDIN"/>
    <property type="match status" value="1"/>
</dbReference>